<accession>A0A2S7CN48</accession>
<evidence type="ECO:0000313" key="3">
    <source>
        <dbReference type="Proteomes" id="UP000237872"/>
    </source>
</evidence>
<dbReference type="RefSeq" id="WP_104541433.1">
    <property type="nucleotide sequence ID" value="NZ_JBJGBS010000015.1"/>
</dbReference>
<dbReference type="EMBL" id="JBJGBS010000015">
    <property type="protein sequence ID" value="MFO3704514.1"/>
    <property type="molecule type" value="Genomic_DNA"/>
</dbReference>
<sequence>MANYIKKEILAEAYTHLDIEIFDDKLRLDQLRSELTAFFKERASFLFGTDVDIVVEFEEGSLKTRVIAFGSAAAVIAGAIGAYPSFKEGVTHIANDAVAIAQSANIEVIFRTRTAYCDRLRVEKRRGVFGRVQALLVELEGITADIEASKLPTGRKSIETIDTLNDRLIRWDEKADILFSKFEDQDTEACIAEGLLEEAANLPADFPWQKELVASSLRSQIVDSDIRVASQIAGLSSRYNAVLKSIKKKLEKRLKQAGEG</sequence>
<comment type="caution">
    <text evidence="2">The sequence shown here is derived from an EMBL/GenBank/DDBJ whole genome shotgun (WGS) entry which is preliminary data.</text>
</comment>
<gene>
    <name evidence="1" type="ORF">ACI6Q5_05895</name>
    <name evidence="2" type="ORF">XcodCFBP4690_13285</name>
</gene>
<protein>
    <submittedName>
        <fullName evidence="2">Uncharacterized protein</fullName>
    </submittedName>
</protein>
<evidence type="ECO:0000313" key="1">
    <source>
        <dbReference type="EMBL" id="MFO3704514.1"/>
    </source>
</evidence>
<keyword evidence="4" id="KW-1185">Reference proteome</keyword>
<dbReference type="EMBL" id="MDEC01000017">
    <property type="protein sequence ID" value="PPU63003.1"/>
    <property type="molecule type" value="Genomic_DNA"/>
</dbReference>
<dbReference type="OrthoDB" id="9181066at2"/>
<reference evidence="2 3" key="1">
    <citation type="submission" date="2016-08" db="EMBL/GenBank/DDBJ databases">
        <authorList>
            <person name="Seilhamer J.J."/>
        </authorList>
    </citation>
    <scope>NUCLEOTIDE SEQUENCE [LARGE SCALE GENOMIC DNA]</scope>
    <source>
        <strain evidence="2 3">CFBP4690</strain>
    </source>
</reference>
<reference evidence="1 4" key="2">
    <citation type="submission" date="2024-11" db="EMBL/GenBank/DDBJ databases">
        <title>Genome sequencing of Xanthomonas codiaei.</title>
        <authorList>
            <person name="Studholme D.J."/>
        </authorList>
    </citation>
    <scope>NUCLEOTIDE SEQUENCE [LARGE SCALE GENOMIC DNA]</scope>
    <source>
        <strain evidence="1 4">NCPPB 4350</strain>
    </source>
</reference>
<evidence type="ECO:0000313" key="2">
    <source>
        <dbReference type="EMBL" id="PPU63003.1"/>
    </source>
</evidence>
<organism evidence="2 3">
    <name type="scientific">Xanthomonas codiaei</name>
    <dbReference type="NCBI Taxonomy" id="56463"/>
    <lineage>
        <taxon>Bacteria</taxon>
        <taxon>Pseudomonadati</taxon>
        <taxon>Pseudomonadota</taxon>
        <taxon>Gammaproteobacteria</taxon>
        <taxon>Lysobacterales</taxon>
        <taxon>Lysobacteraceae</taxon>
        <taxon>Xanthomonas</taxon>
    </lineage>
</organism>
<dbReference type="AlphaFoldDB" id="A0A2S7CN48"/>
<dbReference type="Proteomes" id="UP001637990">
    <property type="component" value="Unassembled WGS sequence"/>
</dbReference>
<evidence type="ECO:0000313" key="4">
    <source>
        <dbReference type="Proteomes" id="UP001637990"/>
    </source>
</evidence>
<dbReference type="Proteomes" id="UP000237872">
    <property type="component" value="Unassembled WGS sequence"/>
</dbReference>
<name>A0A2S7CN48_9XANT</name>
<proteinExistence type="predicted"/>